<dbReference type="Proteomes" id="UP000559027">
    <property type="component" value="Unassembled WGS sequence"/>
</dbReference>
<keyword evidence="4" id="KW-1185">Reference proteome</keyword>
<dbReference type="EMBL" id="JAACJO010000017">
    <property type="protein sequence ID" value="KAF5349231.1"/>
    <property type="molecule type" value="Genomic_DNA"/>
</dbReference>
<evidence type="ECO:0000256" key="1">
    <source>
        <dbReference type="ARBA" id="ARBA00006484"/>
    </source>
</evidence>
<organism evidence="3 4">
    <name type="scientific">Leucocoprinus leucothites</name>
    <dbReference type="NCBI Taxonomy" id="201217"/>
    <lineage>
        <taxon>Eukaryota</taxon>
        <taxon>Fungi</taxon>
        <taxon>Dikarya</taxon>
        <taxon>Basidiomycota</taxon>
        <taxon>Agaricomycotina</taxon>
        <taxon>Agaricomycetes</taxon>
        <taxon>Agaricomycetidae</taxon>
        <taxon>Agaricales</taxon>
        <taxon>Agaricineae</taxon>
        <taxon>Agaricaceae</taxon>
        <taxon>Leucocoprinus</taxon>
    </lineage>
</organism>
<dbReference type="Pfam" id="PF00106">
    <property type="entry name" value="adh_short"/>
    <property type="match status" value="1"/>
</dbReference>
<proteinExistence type="inferred from homology"/>
<dbReference type="GO" id="GO:0016491">
    <property type="term" value="F:oxidoreductase activity"/>
    <property type="evidence" value="ECO:0007669"/>
    <property type="project" value="UniProtKB-KW"/>
</dbReference>
<evidence type="ECO:0000256" key="2">
    <source>
        <dbReference type="ARBA" id="ARBA00023002"/>
    </source>
</evidence>
<reference evidence="3 4" key="1">
    <citation type="journal article" date="2020" name="ISME J.">
        <title>Uncovering the hidden diversity of litter-decomposition mechanisms in mushroom-forming fungi.</title>
        <authorList>
            <person name="Floudas D."/>
            <person name="Bentzer J."/>
            <person name="Ahren D."/>
            <person name="Johansson T."/>
            <person name="Persson P."/>
            <person name="Tunlid A."/>
        </authorList>
    </citation>
    <scope>NUCLEOTIDE SEQUENCE [LARGE SCALE GENOMIC DNA]</scope>
    <source>
        <strain evidence="3 4">CBS 146.42</strain>
    </source>
</reference>
<dbReference type="Gene3D" id="3.40.50.720">
    <property type="entry name" value="NAD(P)-binding Rossmann-like Domain"/>
    <property type="match status" value="1"/>
</dbReference>
<dbReference type="PRINTS" id="PR00081">
    <property type="entry name" value="GDHRDH"/>
</dbReference>
<gene>
    <name evidence="3" type="ORF">D9756_009481</name>
</gene>
<keyword evidence="2" id="KW-0560">Oxidoreductase</keyword>
<dbReference type="OrthoDB" id="498125at2759"/>
<comment type="caution">
    <text evidence="3">The sequence shown here is derived from an EMBL/GenBank/DDBJ whole genome shotgun (WGS) entry which is preliminary data.</text>
</comment>
<protein>
    <submittedName>
        <fullName evidence="3">Uncharacterized protein</fullName>
    </submittedName>
</protein>
<evidence type="ECO:0000313" key="3">
    <source>
        <dbReference type="EMBL" id="KAF5349231.1"/>
    </source>
</evidence>
<accession>A0A8H5CY22</accession>
<dbReference type="AlphaFoldDB" id="A0A8H5CY22"/>
<dbReference type="PANTHER" id="PTHR43639">
    <property type="entry name" value="OXIDOREDUCTASE, SHORT-CHAIN DEHYDROGENASE/REDUCTASE FAMILY (AFU_ORTHOLOGUE AFUA_5G02870)"/>
    <property type="match status" value="1"/>
</dbReference>
<sequence length="122" mass="12877">MELLLEMTLGVALVTGAANGIGRSIALRLAKDGFDVAVNDIGHQDLLASLQDEIKTLGRNSIECIADVTKEEEVKTMVNETVERLGGLDVISSSLAIARKSNEFGSDGGQCGNIIIKVIHGL</sequence>
<comment type="similarity">
    <text evidence="1">Belongs to the short-chain dehydrogenases/reductases (SDR) family.</text>
</comment>
<dbReference type="InterPro" id="IPR036291">
    <property type="entry name" value="NAD(P)-bd_dom_sf"/>
</dbReference>
<name>A0A8H5CY22_9AGAR</name>
<dbReference type="SUPFAM" id="SSF51735">
    <property type="entry name" value="NAD(P)-binding Rossmann-fold domains"/>
    <property type="match status" value="1"/>
</dbReference>
<dbReference type="PANTHER" id="PTHR43639:SF1">
    <property type="entry name" value="SHORT-CHAIN DEHYDROGENASE_REDUCTASE FAMILY PROTEIN"/>
    <property type="match status" value="1"/>
</dbReference>
<dbReference type="InterPro" id="IPR002347">
    <property type="entry name" value="SDR_fam"/>
</dbReference>
<evidence type="ECO:0000313" key="4">
    <source>
        <dbReference type="Proteomes" id="UP000559027"/>
    </source>
</evidence>